<protein>
    <submittedName>
        <fullName evidence="2">Enoyl-CoA hydratase/isomerase family protein</fullName>
    </submittedName>
</protein>
<dbReference type="PANTHER" id="PTHR43802:SF1">
    <property type="entry name" value="IP11341P-RELATED"/>
    <property type="match status" value="1"/>
</dbReference>
<dbReference type="RefSeq" id="WP_275226531.1">
    <property type="nucleotide sequence ID" value="NZ_JARESE010000001.1"/>
</dbReference>
<dbReference type="Pfam" id="PF00378">
    <property type="entry name" value="ECH_1"/>
    <property type="match status" value="1"/>
</dbReference>
<dbReference type="Gene3D" id="3.90.226.10">
    <property type="entry name" value="2-enoyl-CoA Hydratase, Chain A, domain 1"/>
    <property type="match status" value="1"/>
</dbReference>
<name>A0ABT5WK89_9SPHN</name>
<dbReference type="PANTHER" id="PTHR43802">
    <property type="entry name" value="ENOYL-COA HYDRATASE"/>
    <property type="match status" value="1"/>
</dbReference>
<dbReference type="Proteomes" id="UP001216253">
    <property type="component" value="Unassembled WGS sequence"/>
</dbReference>
<gene>
    <name evidence="2" type="ORF">PYV00_01800</name>
</gene>
<evidence type="ECO:0000313" key="2">
    <source>
        <dbReference type="EMBL" id="MDE8650450.1"/>
    </source>
</evidence>
<dbReference type="CDD" id="cd06558">
    <property type="entry name" value="crotonase-like"/>
    <property type="match status" value="1"/>
</dbReference>
<evidence type="ECO:0000256" key="1">
    <source>
        <dbReference type="ARBA" id="ARBA00005254"/>
    </source>
</evidence>
<keyword evidence="3" id="KW-1185">Reference proteome</keyword>
<comment type="caution">
    <text evidence="2">The sequence shown here is derived from an EMBL/GenBank/DDBJ whole genome shotgun (WGS) entry which is preliminary data.</text>
</comment>
<evidence type="ECO:0000313" key="3">
    <source>
        <dbReference type="Proteomes" id="UP001216253"/>
    </source>
</evidence>
<comment type="similarity">
    <text evidence="1">Belongs to the enoyl-CoA hydratase/isomerase family.</text>
</comment>
<dbReference type="SUPFAM" id="SSF52096">
    <property type="entry name" value="ClpP/crotonase"/>
    <property type="match status" value="1"/>
</dbReference>
<proteinExistence type="inferred from homology"/>
<dbReference type="InterPro" id="IPR029045">
    <property type="entry name" value="ClpP/crotonase-like_dom_sf"/>
</dbReference>
<dbReference type="EMBL" id="JARESE010000001">
    <property type="protein sequence ID" value="MDE8650450.1"/>
    <property type="molecule type" value="Genomic_DNA"/>
</dbReference>
<accession>A0ABT5WK89</accession>
<sequence length="254" mass="26978">MSASQMSARVMSARVTRSDSEGLCTLMLNRPDKRNALDRRAFEELDAHCAALEGETATIGCVVLRGKGPVFCAGADIAELGPGFTDSAFRPHVIERLARLPQPVIAAVHGLCFTGGLELALAADLIVAERGARFADTHGKWGLVGAWGMTQRLPRRVGLATAKRLMFTASPIDAGEAATIGLVDVLAEEGGLDAAVATLTGDILANSWHTNIATKRLLGETDGLPLAEGLAHEHYRYPGFAPDHAERIAAFSRR</sequence>
<dbReference type="InterPro" id="IPR001753">
    <property type="entry name" value="Enoyl-CoA_hydra/iso"/>
</dbReference>
<organism evidence="2 3">
    <name type="scientific">Novosphingobium album</name>
    <name type="common">ex Liu et al. 2023</name>
    <dbReference type="NCBI Taxonomy" id="3031130"/>
    <lineage>
        <taxon>Bacteria</taxon>
        <taxon>Pseudomonadati</taxon>
        <taxon>Pseudomonadota</taxon>
        <taxon>Alphaproteobacteria</taxon>
        <taxon>Sphingomonadales</taxon>
        <taxon>Sphingomonadaceae</taxon>
        <taxon>Novosphingobium</taxon>
    </lineage>
</organism>
<reference evidence="2 3" key="1">
    <citation type="submission" date="2023-03" db="EMBL/GenBank/DDBJ databases">
        <title>NovoSphingobium album sp. nov. isolated from polycyclic aromatic hydrocarbons- and heavy-metal polluted soil.</title>
        <authorList>
            <person name="Liu Z."/>
            <person name="Wang K."/>
        </authorList>
    </citation>
    <scope>NUCLEOTIDE SEQUENCE [LARGE SCALE GENOMIC DNA]</scope>
    <source>
        <strain evidence="2 3">H3SJ31-1</strain>
    </source>
</reference>